<sequence length="84" mass="8841">MRVRYLLGLPVAVFVLVPVFATAGAGSAHASGSTYTCTAESWSGETLPVVTVDAPYSVYQAKGLAKTEWRGKAKYSTIDCKPAA</sequence>
<name>A0ABS1MF73_9NOCA</name>
<proteinExistence type="predicted"/>
<dbReference type="Proteomes" id="UP000602198">
    <property type="component" value="Unassembled WGS sequence"/>
</dbReference>
<dbReference type="EMBL" id="JAERRJ010000013">
    <property type="protein sequence ID" value="MBL1078921.1"/>
    <property type="molecule type" value="Genomic_DNA"/>
</dbReference>
<feature type="chain" id="PRO_5046975254" description="Ig-like domain-containing protein" evidence="1">
    <location>
        <begin position="31"/>
        <end position="84"/>
    </location>
</feature>
<evidence type="ECO:0000313" key="2">
    <source>
        <dbReference type="EMBL" id="MBL1078921.1"/>
    </source>
</evidence>
<gene>
    <name evidence="2" type="ORF">JK358_31410</name>
</gene>
<feature type="signal peptide" evidence="1">
    <location>
        <begin position="1"/>
        <end position="30"/>
    </location>
</feature>
<evidence type="ECO:0000313" key="3">
    <source>
        <dbReference type="Proteomes" id="UP000602198"/>
    </source>
</evidence>
<keyword evidence="1" id="KW-0732">Signal</keyword>
<comment type="caution">
    <text evidence="2">The sequence shown here is derived from an EMBL/GenBank/DDBJ whole genome shotgun (WGS) entry which is preliminary data.</text>
</comment>
<accession>A0ABS1MF73</accession>
<keyword evidence="3" id="KW-1185">Reference proteome</keyword>
<protein>
    <recommendedName>
        <fullName evidence="4">Ig-like domain-containing protein</fullName>
    </recommendedName>
</protein>
<evidence type="ECO:0008006" key="4">
    <source>
        <dbReference type="Google" id="ProtNLM"/>
    </source>
</evidence>
<reference evidence="2 3" key="1">
    <citation type="submission" date="2021-01" db="EMBL/GenBank/DDBJ databases">
        <title>WGS of actinomycetes isolated from Thailand.</title>
        <authorList>
            <person name="Thawai C."/>
        </authorList>
    </citation>
    <scope>NUCLEOTIDE SEQUENCE [LARGE SCALE GENOMIC DNA]</scope>
    <source>
        <strain evidence="2 3">LPG 2</strain>
    </source>
</reference>
<organism evidence="2 3">
    <name type="scientific">Nocardia acididurans</name>
    <dbReference type="NCBI Taxonomy" id="2802282"/>
    <lineage>
        <taxon>Bacteria</taxon>
        <taxon>Bacillati</taxon>
        <taxon>Actinomycetota</taxon>
        <taxon>Actinomycetes</taxon>
        <taxon>Mycobacteriales</taxon>
        <taxon>Nocardiaceae</taxon>
        <taxon>Nocardia</taxon>
    </lineage>
</organism>
<dbReference type="RefSeq" id="WP_201954784.1">
    <property type="nucleotide sequence ID" value="NZ_JAERRJ010000013.1"/>
</dbReference>
<evidence type="ECO:0000256" key="1">
    <source>
        <dbReference type="SAM" id="SignalP"/>
    </source>
</evidence>